<name>A0ABR6X779_9BURK</name>
<sequence length="524" mass="58505">MAKHLLYLTNTQLSAAIWDKGELSSPQVFDNFATGWSKFADYLKHTTDLPAYFLTDLIEEDFHRESIPHVYGSAHKNLVERRLNALYRDTPYREASRQGREKEGRKDDQMLFSALTNPQLLKPWIDALQAHKIDIAGIYSVALLNPYLSKPLGLGKEASLIVTHQSSGLRQSFFQDGYLRFSRLAPETAWSAAAIADTTALEIGKTRQFLASTRQVARGAELQIVVIAEQEILNHLQAQQVVEAGSYYRLIDLNEARQLFKMQALTELNHCDSLFLSMLGRRNISSHYATAEQARTHYFSQLKHALNVASVAAIAMALFWSAKNGFDAYQAQQLTEQAQIETLSALAKYQSTANSMPSTIANPKEMRAAVDLEQTLRNNAPKPAELLTSLSQALDQVPQIKIQGLTWETSETDGSTVDPNAVVVAPVPLPDGNMPLMPGLLGIPKRPFEILNLEAEVLPFQNNYRSAVDNVQLFVRTLQKDPHLNVSVIKPPLDTRPSMKLESQAGNDDALAKPRFTVKIIWKP</sequence>
<dbReference type="Proteomes" id="UP000648257">
    <property type="component" value="Unassembled WGS sequence"/>
</dbReference>
<accession>A0ABR6X779</accession>
<evidence type="ECO:0000313" key="2">
    <source>
        <dbReference type="Proteomes" id="UP000648257"/>
    </source>
</evidence>
<gene>
    <name evidence="1" type="ORF">H8K52_12685</name>
</gene>
<dbReference type="EMBL" id="JACOFW010000014">
    <property type="protein sequence ID" value="MBC3808201.1"/>
    <property type="molecule type" value="Genomic_DNA"/>
</dbReference>
<dbReference type="RefSeq" id="WP_186923280.1">
    <property type="nucleotide sequence ID" value="NZ_JACOFW010000014.1"/>
</dbReference>
<evidence type="ECO:0000313" key="1">
    <source>
        <dbReference type="EMBL" id="MBC3808201.1"/>
    </source>
</evidence>
<proteinExistence type="predicted"/>
<comment type="caution">
    <text evidence="1">The sequence shown here is derived from an EMBL/GenBank/DDBJ whole genome shotgun (WGS) entry which is preliminary data.</text>
</comment>
<organism evidence="1 2">
    <name type="scientific">Undibacterium seohonense</name>
    <dbReference type="NCBI Taxonomy" id="1344950"/>
    <lineage>
        <taxon>Bacteria</taxon>
        <taxon>Pseudomonadati</taxon>
        <taxon>Pseudomonadota</taxon>
        <taxon>Betaproteobacteria</taxon>
        <taxon>Burkholderiales</taxon>
        <taxon>Oxalobacteraceae</taxon>
        <taxon>Undibacterium</taxon>
    </lineage>
</organism>
<reference evidence="1 2" key="1">
    <citation type="submission" date="2020-08" db="EMBL/GenBank/DDBJ databases">
        <title>Novel species isolated from subtropical streams in China.</title>
        <authorList>
            <person name="Lu H."/>
        </authorList>
    </citation>
    <scope>NUCLEOTIDE SEQUENCE [LARGE SCALE GENOMIC DNA]</scope>
    <source>
        <strain evidence="1 2">KACC 16656</strain>
    </source>
</reference>
<keyword evidence="2" id="KW-1185">Reference proteome</keyword>
<protein>
    <submittedName>
        <fullName evidence="1">Uncharacterized protein</fullName>
    </submittedName>
</protein>